<proteinExistence type="predicted"/>
<protein>
    <submittedName>
        <fullName evidence="1">Head decoration protein</fullName>
    </submittedName>
</protein>
<dbReference type="EMBL" id="BK014748">
    <property type="protein sequence ID" value="DAD73898.1"/>
    <property type="molecule type" value="Genomic_DNA"/>
</dbReference>
<organism evidence="1">
    <name type="scientific">Siphoviridae sp. ctFn287</name>
    <dbReference type="NCBI Taxonomy" id="2826215"/>
    <lineage>
        <taxon>Viruses</taxon>
        <taxon>Duplodnaviria</taxon>
        <taxon>Heunggongvirae</taxon>
        <taxon>Uroviricota</taxon>
        <taxon>Caudoviricetes</taxon>
    </lineage>
</organism>
<sequence length="134" mass="13793">MIKTETFGADKNILIAPDLAMTIGCIVANTGITADSKGRKIIKAGTPVGGTTSVLENRQTALIVTNNANAETAAASDGKNSQGVLLHDVDVTDGNANATLVIEGTVDLLKLDVTIAADAKKVLTKINFMKGANK</sequence>
<name>A0A8S5LVH6_9CAUD</name>
<accession>A0A8S5LVH6</accession>
<evidence type="ECO:0000313" key="1">
    <source>
        <dbReference type="EMBL" id="DAD73898.1"/>
    </source>
</evidence>
<reference evidence="1" key="1">
    <citation type="journal article" date="2021" name="Proc. Natl. Acad. Sci. U.S.A.">
        <title>A Catalog of Tens of Thousands of Viruses from Human Metagenomes Reveals Hidden Associations with Chronic Diseases.</title>
        <authorList>
            <person name="Tisza M.J."/>
            <person name="Buck C.B."/>
        </authorList>
    </citation>
    <scope>NUCLEOTIDE SEQUENCE</scope>
    <source>
        <strain evidence="1">CtFn287</strain>
    </source>
</reference>